<sequence length="209" mass="23813">MHQFIVEDAVSCSDVECFRQEMNNKETTNDPDPLYCTEEDSSGSSLIMEESIIINQDEQIEMAGSTSKDNTLPETSVMTRSSHKDTNDKRLVWFCCSGRIPRLSLNQHSLYVGVVEKPPPPPLTGEQYGKMEPKYPETETFPKNITRLSLNTEKEYAMEGYSKYQGKYQKRVIMYIAGQLQTSRDELTDHPHKEQIWCSVKTGAVKPSS</sequence>
<keyword evidence="2" id="KW-1185">Reference proteome</keyword>
<dbReference type="EMBL" id="JAODUP010000745">
    <property type="protein sequence ID" value="KAK2144591.1"/>
    <property type="molecule type" value="Genomic_DNA"/>
</dbReference>
<gene>
    <name evidence="1" type="ORF">LSH36_745g02062</name>
</gene>
<evidence type="ECO:0000313" key="1">
    <source>
        <dbReference type="EMBL" id="KAK2144591.1"/>
    </source>
</evidence>
<protein>
    <submittedName>
        <fullName evidence="1">Uncharacterized protein</fullName>
    </submittedName>
</protein>
<organism evidence="1 2">
    <name type="scientific">Paralvinella palmiformis</name>
    <dbReference type="NCBI Taxonomy" id="53620"/>
    <lineage>
        <taxon>Eukaryota</taxon>
        <taxon>Metazoa</taxon>
        <taxon>Spiralia</taxon>
        <taxon>Lophotrochozoa</taxon>
        <taxon>Annelida</taxon>
        <taxon>Polychaeta</taxon>
        <taxon>Sedentaria</taxon>
        <taxon>Canalipalpata</taxon>
        <taxon>Terebellida</taxon>
        <taxon>Terebelliformia</taxon>
        <taxon>Alvinellidae</taxon>
        <taxon>Paralvinella</taxon>
    </lineage>
</organism>
<reference evidence="1" key="1">
    <citation type="journal article" date="2023" name="Mol. Biol. Evol.">
        <title>Third-Generation Sequencing Reveals the Adaptive Role of the Epigenome in Three Deep-Sea Polychaetes.</title>
        <authorList>
            <person name="Perez M."/>
            <person name="Aroh O."/>
            <person name="Sun Y."/>
            <person name="Lan Y."/>
            <person name="Juniper S.K."/>
            <person name="Young C.R."/>
            <person name="Angers B."/>
            <person name="Qian P.Y."/>
        </authorList>
    </citation>
    <scope>NUCLEOTIDE SEQUENCE</scope>
    <source>
        <strain evidence="1">P08H-3</strain>
    </source>
</reference>
<comment type="caution">
    <text evidence="1">The sequence shown here is derived from an EMBL/GenBank/DDBJ whole genome shotgun (WGS) entry which is preliminary data.</text>
</comment>
<evidence type="ECO:0000313" key="2">
    <source>
        <dbReference type="Proteomes" id="UP001208570"/>
    </source>
</evidence>
<dbReference type="AlphaFoldDB" id="A0AAD9J1U9"/>
<proteinExistence type="predicted"/>
<dbReference type="Proteomes" id="UP001208570">
    <property type="component" value="Unassembled WGS sequence"/>
</dbReference>
<accession>A0AAD9J1U9</accession>
<name>A0AAD9J1U9_9ANNE</name>